<organism evidence="1">
    <name type="scientific">marine metagenome</name>
    <dbReference type="NCBI Taxonomy" id="408172"/>
    <lineage>
        <taxon>unclassified sequences</taxon>
        <taxon>metagenomes</taxon>
        <taxon>ecological metagenomes</taxon>
    </lineage>
</organism>
<reference evidence="1" key="1">
    <citation type="submission" date="2018-05" db="EMBL/GenBank/DDBJ databases">
        <authorList>
            <person name="Lanie J.A."/>
            <person name="Ng W.-L."/>
            <person name="Kazmierczak K.M."/>
            <person name="Andrzejewski T.M."/>
            <person name="Davidsen T.M."/>
            <person name="Wayne K.J."/>
            <person name="Tettelin H."/>
            <person name="Glass J.I."/>
            <person name="Rusch D."/>
            <person name="Podicherti R."/>
            <person name="Tsui H.-C.T."/>
            <person name="Winkler M.E."/>
        </authorList>
    </citation>
    <scope>NUCLEOTIDE SEQUENCE</scope>
</reference>
<evidence type="ECO:0000313" key="1">
    <source>
        <dbReference type="EMBL" id="SVA94656.1"/>
    </source>
</evidence>
<proteinExistence type="predicted"/>
<gene>
    <name evidence="1" type="ORF">METZ01_LOCUS147510</name>
</gene>
<dbReference type="Gene3D" id="1.20.272.50">
    <property type="entry name" value="Bacteriophage clamp loader A subunit, A' domain"/>
    <property type="match status" value="1"/>
</dbReference>
<dbReference type="EMBL" id="UINC01023291">
    <property type="protein sequence ID" value="SVA94656.1"/>
    <property type="molecule type" value="Genomic_DNA"/>
</dbReference>
<accession>A0A381ZZG0</accession>
<sequence length="141" mass="16991">MKIKSLFDHINHITSKQTKGYWDSLNEREKKQWSNYMINRFLSMKMEWTDFVNEIQKLKLDSYQLYVVYSSILPKGKQYLKYIKKKKGTIYSKQVIQTISEYFQISKSESEDYLNLLSKKQIRELVSKYGYANKELKQMGL</sequence>
<name>A0A381ZZG0_9ZZZZ</name>
<dbReference type="AlphaFoldDB" id="A0A381ZZG0"/>
<protein>
    <submittedName>
        <fullName evidence="1">Uncharacterized protein</fullName>
    </submittedName>
</protein>